<evidence type="ECO:0000256" key="7">
    <source>
        <dbReference type="ARBA" id="ARBA00023242"/>
    </source>
</evidence>
<sequence length="1066" mass="121620">MATQDELMADASDSASGRSRAPRLFIKEMVMRNFKSYAGEQRVGPFHKSFSAVVGPNGSGKSNVIDAMLFVFGKRAKQMRLNKVSELIHNSTNHQNLDSAGVSVTSRRLLIWMRGTYETVPGSDFVITRVAFRDNSSKYYINDRSSNFTEVTKKLKGKGVDLDNNRFLILQVFILTQLESLNEKRSGVVQMVKLAEKERDGLEDVKNEAEGYMLKELSLLKWQEKAAALAHEGTTTKMVELKEQVASLEENLKTEREKIRESHNRLKEIESKHNKHMKNQEDLDNTLRKCKEEFKQFEREDVKYREDLKHMKQKIKKLTDKLEKDSSKIEDFKKESENSANLIPKLEENIPKLQSFWWKKKKYYSVEELETERHRSELSKVRAELEPWEKQLIEHKGKLEVASTENKLLSEKHEAARAAFEDAQKQMENILGAIETKTESITKIQSDLERNKLEALEAHKVEQECIKEQEELIPLEQAARQKVTELKSVMDSERSQGSVLKAILQAKESNQIQGIYGRMGDLGAIDAKYDVAISTACHGLDYIVVETTGAAQACVELLRRENLGVATFMILVLLVSRVSLRMEQEKQVDNLPRLKEKVQTPEGPWETTVVAKDLDQATRIAYSANKEFRRVVTLDGALFEKSGTMSGGGEAIASAEKELSTMVEKLKSIRGRISDAERRYQASEKAVSQLEMELAKTQKEIDSLNTQHNYLEKQRDSLEAASQPRKAELNRLQELKKLISAEEKEIDKLTKGSKQLKEKVSLGTSEEYRECRWGKIKSQKAKVNKIQSDIDKNSTDINRHKMIDQHKDVLDESKSEYNTMKKTVDELRATEVDVDYKLKDMKKLYGELEQKGKGYKKKLDELESAIVKHIDKALETVTLLEAQLKEMNPNLDSIAEYRRKVSLYNERVEDLNTVTQQRDDIKKQLDEFMAGFNAISLKLKEMYQMITLGGDAELELVDSLDPFSEGVVFSVRPPKKSWKNIANLSGGEKTLSSLALVFALASLQAYTTLDFKNVSIVGHYVKDRTKDAQFIIISLRNNMFELADRLVGIYKTDNCTKSITINPGSL</sequence>
<dbReference type="Gene3D" id="3.30.70.1620">
    <property type="match status" value="1"/>
</dbReference>
<dbReference type="GO" id="GO:0051321">
    <property type="term" value="P:meiotic cell cycle"/>
    <property type="evidence" value="ECO:0007669"/>
    <property type="project" value="UniProtKB-KW"/>
</dbReference>
<dbReference type="SUPFAM" id="SSF75553">
    <property type="entry name" value="Smc hinge domain"/>
    <property type="match status" value="1"/>
</dbReference>
<accession>A0A7J6G3Q6</accession>
<proteinExistence type="inferred from homology"/>
<dbReference type="EMBL" id="JAATIP010000084">
    <property type="protein sequence ID" value="KAF4376689.1"/>
    <property type="molecule type" value="Genomic_DNA"/>
</dbReference>
<keyword evidence="4" id="KW-0067">ATP-binding</keyword>
<evidence type="ECO:0000256" key="6">
    <source>
        <dbReference type="ARBA" id="ARBA00023067"/>
    </source>
</evidence>
<evidence type="ECO:0000256" key="8">
    <source>
        <dbReference type="ARBA" id="ARBA00023254"/>
    </source>
</evidence>
<feature type="domain" description="SMC hinge" evidence="10">
    <location>
        <begin position="513"/>
        <end position="621"/>
    </location>
</feature>
<dbReference type="Gene3D" id="3.40.50.300">
    <property type="entry name" value="P-loop containing nucleotide triphosphate hydrolases"/>
    <property type="match status" value="2"/>
</dbReference>
<evidence type="ECO:0000256" key="1">
    <source>
        <dbReference type="ARBA" id="ARBA00004123"/>
    </source>
</evidence>
<dbReference type="GO" id="GO:0000796">
    <property type="term" value="C:condensin complex"/>
    <property type="evidence" value="ECO:0007669"/>
    <property type="project" value="TreeGrafter"/>
</dbReference>
<evidence type="ECO:0000313" key="11">
    <source>
        <dbReference type="EMBL" id="KAF4376689.1"/>
    </source>
</evidence>
<dbReference type="Proteomes" id="UP000525078">
    <property type="component" value="Unassembled WGS sequence"/>
</dbReference>
<dbReference type="InterPro" id="IPR024704">
    <property type="entry name" value="SMC"/>
</dbReference>
<dbReference type="InterPro" id="IPR027417">
    <property type="entry name" value="P-loop_NTPase"/>
</dbReference>
<keyword evidence="5 9" id="KW-0175">Coiled coil</keyword>
<keyword evidence="7" id="KW-0539">Nucleus</keyword>
<dbReference type="PANTHER" id="PTHR18937:SF172">
    <property type="entry name" value="STRUCTURAL MAINTENANCE OF CHROMOSOMES PROTEIN"/>
    <property type="match status" value="1"/>
</dbReference>
<comment type="subcellular location">
    <subcellularLocation>
        <location evidence="1">Nucleus</location>
    </subcellularLocation>
</comment>
<evidence type="ECO:0000256" key="4">
    <source>
        <dbReference type="ARBA" id="ARBA00022840"/>
    </source>
</evidence>
<dbReference type="PANTHER" id="PTHR18937">
    <property type="entry name" value="STRUCTURAL MAINTENANCE OF CHROMOSOMES SMC FAMILY MEMBER"/>
    <property type="match status" value="1"/>
</dbReference>
<evidence type="ECO:0000256" key="2">
    <source>
        <dbReference type="ARBA" id="ARBA00006005"/>
    </source>
</evidence>
<protein>
    <recommendedName>
        <fullName evidence="10">SMC hinge domain-containing protein</fullName>
    </recommendedName>
</protein>
<dbReference type="InterPro" id="IPR010935">
    <property type="entry name" value="SMC_hinge"/>
</dbReference>
<keyword evidence="8" id="KW-0469">Meiosis</keyword>
<keyword evidence="6" id="KW-0226">DNA condensation</keyword>
<dbReference type="AlphaFoldDB" id="A0A7J6G3Q6"/>
<dbReference type="Pfam" id="PF02463">
    <property type="entry name" value="SMC_N"/>
    <property type="match status" value="1"/>
</dbReference>
<keyword evidence="3" id="KW-0547">Nucleotide-binding</keyword>
<name>A0A7J6G3Q6_CANSA</name>
<dbReference type="InterPro" id="IPR036277">
    <property type="entry name" value="SMC_hinge_sf"/>
</dbReference>
<feature type="coiled-coil region" evidence="9">
    <location>
        <begin position="803"/>
        <end position="865"/>
    </location>
</feature>
<feature type="coiled-coil region" evidence="9">
    <location>
        <begin position="231"/>
        <end position="426"/>
    </location>
</feature>
<comment type="similarity">
    <text evidence="2">Belongs to the SMC family. SMC4 subfamily.</text>
</comment>
<dbReference type="GO" id="GO:0016887">
    <property type="term" value="F:ATP hydrolysis activity"/>
    <property type="evidence" value="ECO:0007669"/>
    <property type="project" value="InterPro"/>
</dbReference>
<evidence type="ECO:0000259" key="10">
    <source>
        <dbReference type="SMART" id="SM00968"/>
    </source>
</evidence>
<dbReference type="SUPFAM" id="SSF52540">
    <property type="entry name" value="P-loop containing nucleoside triphosphate hydrolases"/>
    <property type="match status" value="1"/>
</dbReference>
<gene>
    <name evidence="11" type="ORF">F8388_025560</name>
</gene>
<dbReference type="SMART" id="SM00968">
    <property type="entry name" value="SMC_hinge"/>
    <property type="match status" value="1"/>
</dbReference>
<feature type="coiled-coil region" evidence="9">
    <location>
        <begin position="652"/>
        <end position="759"/>
    </location>
</feature>
<evidence type="ECO:0000256" key="9">
    <source>
        <dbReference type="SAM" id="Coils"/>
    </source>
</evidence>
<reference evidence="11 12" key="1">
    <citation type="journal article" date="2020" name="bioRxiv">
        <title>Sequence and annotation of 42 cannabis genomes reveals extensive copy number variation in cannabinoid synthesis and pathogen resistance genes.</title>
        <authorList>
            <person name="Mckernan K.J."/>
            <person name="Helbert Y."/>
            <person name="Kane L.T."/>
            <person name="Ebling H."/>
            <person name="Zhang L."/>
            <person name="Liu B."/>
            <person name="Eaton Z."/>
            <person name="Mclaughlin S."/>
            <person name="Kingan S."/>
            <person name="Baybayan P."/>
            <person name="Concepcion G."/>
            <person name="Jordan M."/>
            <person name="Riva A."/>
            <person name="Barbazuk W."/>
            <person name="Harkins T."/>
        </authorList>
    </citation>
    <scope>NUCLEOTIDE SEQUENCE [LARGE SCALE GENOMIC DNA]</scope>
    <source>
        <strain evidence="12">cv. Jamaican Lion 4</strain>
        <tissue evidence="11">Leaf</tissue>
    </source>
</reference>
<organism evidence="11 12">
    <name type="scientific">Cannabis sativa</name>
    <name type="common">Hemp</name>
    <name type="synonym">Marijuana</name>
    <dbReference type="NCBI Taxonomy" id="3483"/>
    <lineage>
        <taxon>Eukaryota</taxon>
        <taxon>Viridiplantae</taxon>
        <taxon>Streptophyta</taxon>
        <taxon>Embryophyta</taxon>
        <taxon>Tracheophyta</taxon>
        <taxon>Spermatophyta</taxon>
        <taxon>Magnoliopsida</taxon>
        <taxon>eudicotyledons</taxon>
        <taxon>Gunneridae</taxon>
        <taxon>Pentapetalae</taxon>
        <taxon>rosids</taxon>
        <taxon>fabids</taxon>
        <taxon>Rosales</taxon>
        <taxon>Cannabaceae</taxon>
        <taxon>Cannabis</taxon>
    </lineage>
</organism>
<dbReference type="InterPro" id="IPR003395">
    <property type="entry name" value="RecF/RecN/SMC_N"/>
</dbReference>
<evidence type="ECO:0000256" key="5">
    <source>
        <dbReference type="ARBA" id="ARBA00023054"/>
    </source>
</evidence>
<evidence type="ECO:0000313" key="12">
    <source>
        <dbReference type="Proteomes" id="UP000525078"/>
    </source>
</evidence>
<dbReference type="GO" id="GO:0007076">
    <property type="term" value="P:mitotic chromosome condensation"/>
    <property type="evidence" value="ECO:0007669"/>
    <property type="project" value="TreeGrafter"/>
</dbReference>
<dbReference type="Pfam" id="PF06470">
    <property type="entry name" value="SMC_hinge"/>
    <property type="match status" value="1"/>
</dbReference>
<dbReference type="GO" id="GO:0005634">
    <property type="term" value="C:nucleus"/>
    <property type="evidence" value="ECO:0007669"/>
    <property type="project" value="UniProtKB-SubCell"/>
</dbReference>
<evidence type="ECO:0000256" key="3">
    <source>
        <dbReference type="ARBA" id="ARBA00022741"/>
    </source>
</evidence>
<dbReference type="GO" id="GO:0005524">
    <property type="term" value="F:ATP binding"/>
    <property type="evidence" value="ECO:0007669"/>
    <property type="project" value="UniProtKB-KW"/>
</dbReference>
<dbReference type="FunFam" id="1.20.1060.20:FF:000003">
    <property type="entry name" value="Structural maintenance of chromosomes 4"/>
    <property type="match status" value="1"/>
</dbReference>
<dbReference type="PIRSF" id="PIRSF005719">
    <property type="entry name" value="SMC"/>
    <property type="match status" value="1"/>
</dbReference>
<dbReference type="Gene3D" id="1.20.1060.20">
    <property type="match status" value="1"/>
</dbReference>
<comment type="caution">
    <text evidence="11">The sequence shown here is derived from an EMBL/GenBank/DDBJ whole genome shotgun (WGS) entry which is preliminary data.</text>
</comment>